<evidence type="ECO:0000259" key="6">
    <source>
        <dbReference type="PROSITE" id="PS51194"/>
    </source>
</evidence>
<keyword evidence="3" id="KW-0347">Helicase</keyword>
<dbReference type="SUPFAM" id="SSF52540">
    <property type="entry name" value="P-loop containing nucleoside triphosphate hydrolases"/>
    <property type="match status" value="1"/>
</dbReference>
<dbReference type="Gene3D" id="3.40.50.1460">
    <property type="match status" value="1"/>
</dbReference>
<dbReference type="InterPro" id="IPR001650">
    <property type="entry name" value="Helicase_C-like"/>
</dbReference>
<feature type="domain" description="Helicase ATP-binding" evidence="5">
    <location>
        <begin position="293"/>
        <end position="466"/>
    </location>
</feature>
<evidence type="ECO:0008006" key="9">
    <source>
        <dbReference type="Google" id="ProtNLM"/>
    </source>
</evidence>
<keyword evidence="8" id="KW-1185">Reference proteome</keyword>
<dbReference type="InterPro" id="IPR050474">
    <property type="entry name" value="Hel308_SKI2-like"/>
</dbReference>
<dbReference type="RefSeq" id="WP_081146570.1">
    <property type="nucleotide sequence ID" value="NZ_LVYD01000041.1"/>
</dbReference>
<dbReference type="OrthoDB" id="9812126at2"/>
<dbReference type="Gene3D" id="1.10.3380.20">
    <property type="match status" value="1"/>
</dbReference>
<evidence type="ECO:0000256" key="2">
    <source>
        <dbReference type="ARBA" id="ARBA00022801"/>
    </source>
</evidence>
<dbReference type="STRING" id="1703345.A3860_18535"/>
<keyword evidence="4" id="KW-0067">ATP-binding</keyword>
<dbReference type="CDD" id="cd17921">
    <property type="entry name" value="DEXHc_Ski2"/>
    <property type="match status" value="1"/>
</dbReference>
<sequence length="1011" mass="112338">MAIIGRFIGVDRYQDPAIRDLTGARNDALALWALFKDTLPIESKILTGLNATISNIQKALEEGLINASNNDTVIIFYSGHGSQDHRITGFDTEVTKLESTTLPMSTISELFKKSKAKNILCILDCCFSGGAAAKVLEDGPISRDIGNPLELLGGQGRVILAASNFDQPSYELPTTGHGVLTKAIIDILQTWEHDTVNLMTAMDSIMAAVRLEAARIGVQQTPVLLNYVTGGLTIPRLTAGKEYFKAFPQRKGVKITHEIDDLVQYNLPPELLKEWKDSYVKGLNDLQLEAINEFRILDGDSALVIAPTSSGKTFVGELASANVIGQGKKSVFLFPYKALVNEKYDQFTDLYQDKLGYRVIRCTGDYLDQNKEFIQGKYDIALFTYEMFLNLSISISTTLNQIGLVVLDEAQFITDPTRGITIELLLTNLITARQRGINPQLIVLSAVIGNSNYFEDWLGCKKLLTTKRPVPLIEGVMGRNGYFKYLNEKGEVETEQLIPSYHIVQRTQKPSQQDVIVPLVKSLVQQGEKVIIFRNQKGPAEGCAAYLAADLGLPGAEDESKNLPKHNSSSTSSKLKRCFAGGTAFHNSNLSKEERKIVERAFRDPNSKIRALAATTTVAAGINTPANTVILAEQEFVGDDGRPFTIAEYKNMAGRAGRVGFNEKGRAIILADGKFDPNFLFNKYVLGTPEPLASSFDTADLDTWIIKLLVQVKDVHKDNLVNLLANTYGGYVANKINPDWEKNMRHDISELFQEMLRLGILEEENGIVHLTILGKACGESVLSFRSVMRLVQLLKDYHKATITADDLMAIVQALPESDELPTPMFRKGTSESKRVREVAQRFGHEIIQLLQRFVNGDEFKYYARCKRASILFDWTKGISTSDIEDTFKSPNPYFGNISYSNIRAFADFTRFQLRSVHKIATIIFPGAMLDEKTFEDLLKSLETGVPSDCFDLLMPSLEMSREEYLALSNAGIKTKEALYNAPGELLNSLLEVSTVEMILHDKDDSIERISA</sequence>
<dbReference type="GO" id="GO:0006508">
    <property type="term" value="P:proteolysis"/>
    <property type="evidence" value="ECO:0007669"/>
    <property type="project" value="InterPro"/>
</dbReference>
<protein>
    <recommendedName>
        <fullName evidence="9">DEAD/DEAH box helicase</fullName>
    </recommendedName>
</protein>
<dbReference type="Pfam" id="PF00271">
    <property type="entry name" value="Helicase_C"/>
    <property type="match status" value="1"/>
</dbReference>
<organism evidence="7 8">
    <name type="scientific">Niastella vici</name>
    <dbReference type="NCBI Taxonomy" id="1703345"/>
    <lineage>
        <taxon>Bacteria</taxon>
        <taxon>Pseudomonadati</taxon>
        <taxon>Bacteroidota</taxon>
        <taxon>Chitinophagia</taxon>
        <taxon>Chitinophagales</taxon>
        <taxon>Chitinophagaceae</taxon>
        <taxon>Niastella</taxon>
    </lineage>
</organism>
<dbReference type="GO" id="GO:0003676">
    <property type="term" value="F:nucleic acid binding"/>
    <property type="evidence" value="ECO:0007669"/>
    <property type="project" value="InterPro"/>
</dbReference>
<dbReference type="InterPro" id="IPR011545">
    <property type="entry name" value="DEAD/DEAH_box_helicase_dom"/>
</dbReference>
<dbReference type="GO" id="GO:0005524">
    <property type="term" value="F:ATP binding"/>
    <property type="evidence" value="ECO:0007669"/>
    <property type="project" value="UniProtKB-KW"/>
</dbReference>
<dbReference type="AlphaFoldDB" id="A0A1V9G2F4"/>
<dbReference type="GO" id="GO:0004386">
    <property type="term" value="F:helicase activity"/>
    <property type="evidence" value="ECO:0007669"/>
    <property type="project" value="UniProtKB-KW"/>
</dbReference>
<keyword evidence="2" id="KW-0378">Hydrolase</keyword>
<dbReference type="InterPro" id="IPR011600">
    <property type="entry name" value="Pept_C14_caspase"/>
</dbReference>
<evidence type="ECO:0000259" key="5">
    <source>
        <dbReference type="PROSITE" id="PS51192"/>
    </source>
</evidence>
<dbReference type="PANTHER" id="PTHR47961">
    <property type="entry name" value="DNA POLYMERASE THETA, PUTATIVE (AFU_ORTHOLOGUE AFUA_1G05260)-RELATED"/>
    <property type="match status" value="1"/>
</dbReference>
<dbReference type="SMART" id="SM00487">
    <property type="entry name" value="DEXDc"/>
    <property type="match status" value="1"/>
</dbReference>
<dbReference type="InterPro" id="IPR029030">
    <property type="entry name" value="Caspase-like_dom_sf"/>
</dbReference>
<evidence type="ECO:0000313" key="8">
    <source>
        <dbReference type="Proteomes" id="UP000192796"/>
    </source>
</evidence>
<proteinExistence type="predicted"/>
<name>A0A1V9G2F4_9BACT</name>
<dbReference type="Proteomes" id="UP000192796">
    <property type="component" value="Unassembled WGS sequence"/>
</dbReference>
<dbReference type="SUPFAM" id="SSF52129">
    <property type="entry name" value="Caspase-like"/>
    <property type="match status" value="1"/>
</dbReference>
<dbReference type="InterPro" id="IPR027417">
    <property type="entry name" value="P-loop_NTPase"/>
</dbReference>
<dbReference type="Gene3D" id="3.40.50.300">
    <property type="entry name" value="P-loop containing nucleotide triphosphate hydrolases"/>
    <property type="match status" value="2"/>
</dbReference>
<evidence type="ECO:0000256" key="3">
    <source>
        <dbReference type="ARBA" id="ARBA00022806"/>
    </source>
</evidence>
<dbReference type="GO" id="GO:0004197">
    <property type="term" value="F:cysteine-type endopeptidase activity"/>
    <property type="evidence" value="ECO:0007669"/>
    <property type="project" value="InterPro"/>
</dbReference>
<comment type="caution">
    <text evidence="7">The sequence shown here is derived from an EMBL/GenBank/DDBJ whole genome shotgun (WGS) entry which is preliminary data.</text>
</comment>
<evidence type="ECO:0000256" key="1">
    <source>
        <dbReference type="ARBA" id="ARBA00022741"/>
    </source>
</evidence>
<dbReference type="Pfam" id="PF00270">
    <property type="entry name" value="DEAD"/>
    <property type="match status" value="1"/>
</dbReference>
<dbReference type="SMART" id="SM00490">
    <property type="entry name" value="HELICc"/>
    <property type="match status" value="1"/>
</dbReference>
<dbReference type="InterPro" id="IPR014001">
    <property type="entry name" value="Helicase_ATP-bd"/>
</dbReference>
<dbReference type="PANTHER" id="PTHR47961:SF1">
    <property type="entry name" value="ATP-DEPENDENT HELICASE MJ1401-RELATED"/>
    <property type="match status" value="1"/>
</dbReference>
<accession>A0A1V9G2F4</accession>
<evidence type="ECO:0000313" key="7">
    <source>
        <dbReference type="EMBL" id="OQP64757.1"/>
    </source>
</evidence>
<dbReference type="PROSITE" id="PS51192">
    <property type="entry name" value="HELICASE_ATP_BIND_1"/>
    <property type="match status" value="1"/>
</dbReference>
<gene>
    <name evidence="7" type="ORF">A3860_18535</name>
</gene>
<keyword evidence="1" id="KW-0547">Nucleotide-binding</keyword>
<evidence type="ECO:0000256" key="4">
    <source>
        <dbReference type="ARBA" id="ARBA00022840"/>
    </source>
</evidence>
<reference evidence="7 8" key="1">
    <citation type="submission" date="2016-03" db="EMBL/GenBank/DDBJ databases">
        <title>Niastella vici sp. nov., isolated from farmland soil.</title>
        <authorList>
            <person name="Chen L."/>
            <person name="Wang D."/>
            <person name="Yang S."/>
            <person name="Wang G."/>
        </authorList>
    </citation>
    <scope>NUCLEOTIDE SEQUENCE [LARGE SCALE GENOMIC DNA]</scope>
    <source>
        <strain evidence="7 8">DJ57</strain>
    </source>
</reference>
<feature type="domain" description="Helicase C-terminal" evidence="6">
    <location>
        <begin position="515"/>
        <end position="709"/>
    </location>
</feature>
<dbReference type="EMBL" id="LVYD01000041">
    <property type="protein sequence ID" value="OQP64757.1"/>
    <property type="molecule type" value="Genomic_DNA"/>
</dbReference>
<dbReference type="Pfam" id="PF00656">
    <property type="entry name" value="Peptidase_C14"/>
    <property type="match status" value="1"/>
</dbReference>
<dbReference type="SUPFAM" id="SSF158702">
    <property type="entry name" value="Sec63 N-terminal domain-like"/>
    <property type="match status" value="1"/>
</dbReference>
<dbReference type="PROSITE" id="PS51194">
    <property type="entry name" value="HELICASE_CTER"/>
    <property type="match status" value="1"/>
</dbReference>